<evidence type="ECO:0000256" key="4">
    <source>
        <dbReference type="ARBA" id="ARBA00022692"/>
    </source>
</evidence>
<keyword evidence="4 7" id="KW-0812">Transmembrane</keyword>
<dbReference type="InterPro" id="IPR003838">
    <property type="entry name" value="ABC3_permease_C"/>
</dbReference>
<name>A0A2M7IHB4_9BACT</name>
<keyword evidence="3" id="KW-1003">Cell membrane</keyword>
<evidence type="ECO:0000256" key="5">
    <source>
        <dbReference type="ARBA" id="ARBA00022989"/>
    </source>
</evidence>
<keyword evidence="5 7" id="KW-1133">Transmembrane helix</keyword>
<evidence type="ECO:0000256" key="1">
    <source>
        <dbReference type="ARBA" id="ARBA00004651"/>
    </source>
</evidence>
<dbReference type="PANTHER" id="PTHR30489">
    <property type="entry name" value="LIPOPROTEIN-RELEASING SYSTEM TRANSMEMBRANE PROTEIN LOLE"/>
    <property type="match status" value="1"/>
</dbReference>
<feature type="domain" description="MacB-like periplasmic core" evidence="9">
    <location>
        <begin position="25"/>
        <end position="245"/>
    </location>
</feature>
<comment type="caution">
    <text evidence="10">The sequence shown here is derived from an EMBL/GenBank/DDBJ whole genome shotgun (WGS) entry which is preliminary data.</text>
</comment>
<evidence type="ECO:0000256" key="3">
    <source>
        <dbReference type="ARBA" id="ARBA00022475"/>
    </source>
</evidence>
<dbReference type="GO" id="GO:0098797">
    <property type="term" value="C:plasma membrane protein complex"/>
    <property type="evidence" value="ECO:0007669"/>
    <property type="project" value="TreeGrafter"/>
</dbReference>
<dbReference type="InterPro" id="IPR051447">
    <property type="entry name" value="Lipoprotein-release_system"/>
</dbReference>
<feature type="transmembrane region" description="Helical" evidence="7">
    <location>
        <begin position="323"/>
        <end position="351"/>
    </location>
</feature>
<keyword evidence="6 7" id="KW-0472">Membrane</keyword>
<evidence type="ECO:0000259" key="9">
    <source>
        <dbReference type="Pfam" id="PF12704"/>
    </source>
</evidence>
<dbReference type="AlphaFoldDB" id="A0A2M7IHB4"/>
<evidence type="ECO:0000313" key="10">
    <source>
        <dbReference type="EMBL" id="PIW75923.1"/>
    </source>
</evidence>
<protein>
    <submittedName>
        <fullName evidence="10">Uncharacterized protein</fullName>
    </submittedName>
</protein>
<comment type="similarity">
    <text evidence="2">Belongs to the ABC-4 integral membrane protein family. LolC/E subfamily.</text>
</comment>
<dbReference type="Pfam" id="PF12704">
    <property type="entry name" value="MacB_PCD"/>
    <property type="match status" value="1"/>
</dbReference>
<feature type="domain" description="ABC3 transporter permease C-terminal" evidence="8">
    <location>
        <begin position="283"/>
        <end position="403"/>
    </location>
</feature>
<dbReference type="EMBL" id="PFGY01000116">
    <property type="protein sequence ID" value="PIW75923.1"/>
    <property type="molecule type" value="Genomic_DNA"/>
</dbReference>
<feature type="transmembrane region" description="Helical" evidence="7">
    <location>
        <begin position="279"/>
        <end position="302"/>
    </location>
</feature>
<dbReference type="GO" id="GO:0044874">
    <property type="term" value="P:lipoprotein localization to outer membrane"/>
    <property type="evidence" value="ECO:0007669"/>
    <property type="project" value="TreeGrafter"/>
</dbReference>
<comment type="subcellular location">
    <subcellularLocation>
        <location evidence="1">Cell membrane</location>
        <topology evidence="1">Multi-pass membrane protein</topology>
    </subcellularLocation>
</comment>
<organism evidence="10 11">
    <name type="scientific">Candidatus Portnoybacteria bacterium CG_4_8_14_3_um_filter_40_10</name>
    <dbReference type="NCBI Taxonomy" id="1974801"/>
    <lineage>
        <taxon>Bacteria</taxon>
        <taxon>Candidatus Portnoyibacteriota</taxon>
    </lineage>
</organism>
<evidence type="ECO:0000256" key="6">
    <source>
        <dbReference type="ARBA" id="ARBA00023136"/>
    </source>
</evidence>
<dbReference type="InterPro" id="IPR025857">
    <property type="entry name" value="MacB_PCD"/>
</dbReference>
<proteinExistence type="inferred from homology"/>
<sequence length="410" mass="45340">MKKDLKVAFFLGYKSIVNGHKGTIVLMIFILSLAFVNLVFVASILNGITTTINNQIVNNYVANIVISPQEEPRRKDYIVHTKELRQQIENLPGVTATVAHYKMIATFAYDKNKDGQFKYGSWEVIGVDPEEEPSVTGILNNIIAGNYLEGLGSGDIVLGSDIAGGYGAVEEFKSLGGARVGEKVRLNFGNGATREYTVRGISKVRFILIDQTAYITAKEAKSILQLSDNRASQILVKIDKTGNEDWYIEKIKEIAPNLKVRKWTEYTSIVGDLTKSFDLIAAMISIIGLAVAAITIFILIYVNAINKRRQIGILKAIGIKENIVIISYILQALFYAISGIVLGLIIMFYFVEPYFIHHPLTFPIGDITLTIKEFQVTQGVFGLLVAAFIAGLIPAWRAARENILKAIWGA</sequence>
<evidence type="ECO:0000313" key="11">
    <source>
        <dbReference type="Proteomes" id="UP000229561"/>
    </source>
</evidence>
<gene>
    <name evidence="10" type="ORF">CO001_04090</name>
</gene>
<evidence type="ECO:0000256" key="7">
    <source>
        <dbReference type="SAM" id="Phobius"/>
    </source>
</evidence>
<dbReference type="PANTHER" id="PTHR30489:SF0">
    <property type="entry name" value="LIPOPROTEIN-RELEASING SYSTEM TRANSMEMBRANE PROTEIN LOLE"/>
    <property type="match status" value="1"/>
</dbReference>
<feature type="transmembrane region" description="Helical" evidence="7">
    <location>
        <begin position="24"/>
        <end position="45"/>
    </location>
</feature>
<evidence type="ECO:0000259" key="8">
    <source>
        <dbReference type="Pfam" id="PF02687"/>
    </source>
</evidence>
<evidence type="ECO:0000256" key="2">
    <source>
        <dbReference type="ARBA" id="ARBA00005236"/>
    </source>
</evidence>
<dbReference type="Proteomes" id="UP000229561">
    <property type="component" value="Unassembled WGS sequence"/>
</dbReference>
<reference evidence="11" key="1">
    <citation type="submission" date="2017-09" db="EMBL/GenBank/DDBJ databases">
        <title>Depth-based differentiation of microbial function through sediment-hosted aquifers and enrichment of novel symbionts in the deep terrestrial subsurface.</title>
        <authorList>
            <person name="Probst A.J."/>
            <person name="Ladd B."/>
            <person name="Jarett J.K."/>
            <person name="Geller-Mcgrath D.E."/>
            <person name="Sieber C.M.K."/>
            <person name="Emerson J.B."/>
            <person name="Anantharaman K."/>
            <person name="Thomas B.C."/>
            <person name="Malmstrom R."/>
            <person name="Stieglmeier M."/>
            <person name="Klingl A."/>
            <person name="Woyke T."/>
            <person name="Ryan C.M."/>
            <person name="Banfield J.F."/>
        </authorList>
    </citation>
    <scope>NUCLEOTIDE SEQUENCE [LARGE SCALE GENOMIC DNA]</scope>
</reference>
<accession>A0A2M7IHB4</accession>
<feature type="transmembrane region" description="Helical" evidence="7">
    <location>
        <begin position="376"/>
        <end position="396"/>
    </location>
</feature>
<dbReference type="Pfam" id="PF02687">
    <property type="entry name" value="FtsX"/>
    <property type="match status" value="1"/>
</dbReference>